<dbReference type="InterPro" id="IPR003820">
    <property type="entry name" value="KdpC"/>
</dbReference>
<comment type="similarity">
    <text evidence="11">Belongs to the KdpC family.</text>
</comment>
<dbReference type="NCBIfam" id="NF001454">
    <property type="entry name" value="PRK00315.1"/>
    <property type="match status" value="1"/>
</dbReference>
<evidence type="ECO:0000256" key="6">
    <source>
        <dbReference type="ARBA" id="ARBA00022840"/>
    </source>
</evidence>
<evidence type="ECO:0000256" key="1">
    <source>
        <dbReference type="ARBA" id="ARBA00022448"/>
    </source>
</evidence>
<dbReference type="GO" id="GO:0008556">
    <property type="term" value="F:P-type potassium transmembrane transporter activity"/>
    <property type="evidence" value="ECO:0007669"/>
    <property type="project" value="InterPro"/>
</dbReference>
<evidence type="ECO:0000256" key="2">
    <source>
        <dbReference type="ARBA" id="ARBA00022475"/>
    </source>
</evidence>
<evidence type="ECO:0000256" key="10">
    <source>
        <dbReference type="ARBA" id="ARBA00023136"/>
    </source>
</evidence>
<keyword evidence="2 11" id="KW-1003">Cell membrane</keyword>
<dbReference type="EMBL" id="JACBZS010000001">
    <property type="protein sequence ID" value="NYI70938.1"/>
    <property type="molecule type" value="Genomic_DNA"/>
</dbReference>
<evidence type="ECO:0000256" key="5">
    <source>
        <dbReference type="ARBA" id="ARBA00022741"/>
    </source>
</evidence>
<evidence type="ECO:0000256" key="11">
    <source>
        <dbReference type="HAMAP-Rule" id="MF_00276"/>
    </source>
</evidence>
<protein>
    <recommendedName>
        <fullName evidence="11">Potassium-transporting ATPase KdpC subunit</fullName>
    </recommendedName>
    <alternativeName>
        <fullName evidence="11">ATP phosphohydrolase [potassium-transporting] C chain</fullName>
    </alternativeName>
    <alternativeName>
        <fullName evidence="11">Potassium-binding and translocating subunit C</fullName>
    </alternativeName>
    <alternativeName>
        <fullName evidence="11">Potassium-translocating ATPase C chain</fullName>
    </alternativeName>
</protein>
<evidence type="ECO:0000256" key="9">
    <source>
        <dbReference type="ARBA" id="ARBA00023065"/>
    </source>
</evidence>
<name>A0A7Z0IKW2_9ACTN</name>
<keyword evidence="7 11" id="KW-0630">Potassium</keyword>
<dbReference type="NCBIfam" id="TIGR00681">
    <property type="entry name" value="kdpC"/>
    <property type="match status" value="1"/>
</dbReference>
<organism evidence="12 13">
    <name type="scientific">Naumannella cuiyingiana</name>
    <dbReference type="NCBI Taxonomy" id="1347891"/>
    <lineage>
        <taxon>Bacteria</taxon>
        <taxon>Bacillati</taxon>
        <taxon>Actinomycetota</taxon>
        <taxon>Actinomycetes</taxon>
        <taxon>Propionibacteriales</taxon>
        <taxon>Propionibacteriaceae</taxon>
        <taxon>Naumannella</taxon>
    </lineage>
</organism>
<evidence type="ECO:0000256" key="8">
    <source>
        <dbReference type="ARBA" id="ARBA00022989"/>
    </source>
</evidence>
<comment type="function">
    <text evidence="11">Part of the high-affinity ATP-driven potassium transport (or Kdp) system, which catalyzes the hydrolysis of ATP coupled with the electrogenic transport of potassium into the cytoplasm. This subunit acts as a catalytic chaperone that increases the ATP-binding affinity of the ATP-hydrolyzing subunit KdpB by the formation of a transient KdpB/KdpC/ATP ternary complex.</text>
</comment>
<dbReference type="GO" id="GO:0005886">
    <property type="term" value="C:plasma membrane"/>
    <property type="evidence" value="ECO:0007669"/>
    <property type="project" value="UniProtKB-SubCell"/>
</dbReference>
<dbReference type="GO" id="GO:0005524">
    <property type="term" value="F:ATP binding"/>
    <property type="evidence" value="ECO:0007669"/>
    <property type="project" value="UniProtKB-UniRule"/>
</dbReference>
<gene>
    <name evidence="11" type="primary">kdpC</name>
    <name evidence="12" type="ORF">GGQ54_001498</name>
</gene>
<keyword evidence="6 11" id="KW-0067">ATP-binding</keyword>
<sequence length="192" mass="19598">MSALSRHTFAGLRALAVFTLLLGIGYPLLVFGIGQVAAPWQAGGSLVSAGGRPVGSALIGQTFDQPGQLWGRPSAAGDGYDAQSSGGSNLGPNDAGLTEEIAARRAYLAEVNGVLPEQVPADAVTASGSGLDPHISPAYAEIQVERIARARGVTGLQVRAAIAEATDDRLLGFLGQPTVNVVQANLALDRLS</sequence>
<accession>A0A7Z0IKW2</accession>
<dbReference type="Pfam" id="PF02669">
    <property type="entry name" value="KdpC"/>
    <property type="match status" value="1"/>
</dbReference>
<dbReference type="HAMAP" id="MF_00276">
    <property type="entry name" value="KdpC"/>
    <property type="match status" value="1"/>
</dbReference>
<reference evidence="12 13" key="1">
    <citation type="submission" date="2020-07" db="EMBL/GenBank/DDBJ databases">
        <title>Sequencing the genomes of 1000 actinobacteria strains.</title>
        <authorList>
            <person name="Klenk H.-P."/>
        </authorList>
    </citation>
    <scope>NUCLEOTIDE SEQUENCE [LARGE SCALE GENOMIC DNA]</scope>
    <source>
        <strain evidence="12 13">DSM 103164</strain>
    </source>
</reference>
<evidence type="ECO:0000256" key="3">
    <source>
        <dbReference type="ARBA" id="ARBA00022538"/>
    </source>
</evidence>
<keyword evidence="3 11" id="KW-0633">Potassium transport</keyword>
<keyword evidence="5 11" id="KW-0547">Nucleotide-binding</keyword>
<keyword evidence="8 11" id="KW-1133">Transmembrane helix</keyword>
<dbReference type="PANTHER" id="PTHR30042:SF2">
    <property type="entry name" value="POTASSIUM-TRANSPORTING ATPASE KDPC SUBUNIT"/>
    <property type="match status" value="1"/>
</dbReference>
<evidence type="ECO:0000256" key="4">
    <source>
        <dbReference type="ARBA" id="ARBA00022692"/>
    </source>
</evidence>
<dbReference type="Proteomes" id="UP000527616">
    <property type="component" value="Unassembled WGS sequence"/>
</dbReference>
<keyword evidence="10 11" id="KW-0472">Membrane</keyword>
<keyword evidence="9 11" id="KW-0406">Ion transport</keyword>
<dbReference type="AlphaFoldDB" id="A0A7Z0IKW2"/>
<keyword evidence="4 11" id="KW-0812">Transmembrane</keyword>
<dbReference type="PIRSF" id="PIRSF001296">
    <property type="entry name" value="K_ATPase_KdpC"/>
    <property type="match status" value="1"/>
</dbReference>
<proteinExistence type="inferred from homology"/>
<evidence type="ECO:0000313" key="12">
    <source>
        <dbReference type="EMBL" id="NYI70938.1"/>
    </source>
</evidence>
<evidence type="ECO:0000256" key="7">
    <source>
        <dbReference type="ARBA" id="ARBA00022958"/>
    </source>
</evidence>
<comment type="caution">
    <text evidence="12">The sequence shown here is derived from an EMBL/GenBank/DDBJ whole genome shotgun (WGS) entry which is preliminary data.</text>
</comment>
<dbReference type="PANTHER" id="PTHR30042">
    <property type="entry name" value="POTASSIUM-TRANSPORTING ATPASE C CHAIN"/>
    <property type="match status" value="1"/>
</dbReference>
<keyword evidence="13" id="KW-1185">Reference proteome</keyword>
<comment type="subunit">
    <text evidence="11">The system is composed of three essential subunits: KdpA, KdpB and KdpC.</text>
</comment>
<keyword evidence="1 11" id="KW-0813">Transport</keyword>
<evidence type="ECO:0000313" key="13">
    <source>
        <dbReference type="Proteomes" id="UP000527616"/>
    </source>
</evidence>
<comment type="subcellular location">
    <subcellularLocation>
        <location evidence="11">Cell membrane</location>
        <topology evidence="11">Single-pass membrane protein</topology>
    </subcellularLocation>
</comment>